<feature type="chain" id="PRO_5003612893" evidence="1">
    <location>
        <begin position="23"/>
        <end position="179"/>
    </location>
</feature>
<reference evidence="2 3" key="1">
    <citation type="journal article" date="2013" name="Genome Announc.">
        <title>Genome Sequence of the Obligate Gammaproteobacterial Methanotroph Methylomicrobium album Strain BG8.</title>
        <authorList>
            <person name="Kits K.D."/>
            <person name="Kalyuzhnaya M.G."/>
            <person name="Klotz M.G."/>
            <person name="Jetten M.S."/>
            <person name="Op den Camp H.J."/>
            <person name="Vuilleumier S."/>
            <person name="Bringel F."/>
            <person name="Dispirito A.A."/>
            <person name="Murrell J.C."/>
            <person name="Bruce D."/>
            <person name="Cheng J.F."/>
            <person name="Copeland A."/>
            <person name="Goodwin L."/>
            <person name="Hauser L."/>
            <person name="Lajus A."/>
            <person name="Land M.L."/>
            <person name="Lapidus A."/>
            <person name="Lucas S."/>
            <person name="Medigue C."/>
            <person name="Pitluck S."/>
            <person name="Woyke T."/>
            <person name="Zeytun A."/>
            <person name="Stein L.Y."/>
        </authorList>
    </citation>
    <scope>NUCLEOTIDE SEQUENCE [LARGE SCALE GENOMIC DNA]</scope>
    <source>
        <strain evidence="2 3">BG8</strain>
    </source>
</reference>
<proteinExistence type="predicted"/>
<name>H8GPE4_METAL</name>
<organism evidence="2 3">
    <name type="scientific">Methylomicrobium album BG8</name>
    <dbReference type="NCBI Taxonomy" id="686340"/>
    <lineage>
        <taxon>Bacteria</taxon>
        <taxon>Pseudomonadati</taxon>
        <taxon>Pseudomonadota</taxon>
        <taxon>Gammaproteobacteria</taxon>
        <taxon>Methylococcales</taxon>
        <taxon>Methylococcaceae</taxon>
        <taxon>Methylomicrobium</taxon>
    </lineage>
</organism>
<evidence type="ECO:0000313" key="2">
    <source>
        <dbReference type="EMBL" id="EIC30890.1"/>
    </source>
</evidence>
<evidence type="ECO:0000313" key="3">
    <source>
        <dbReference type="Proteomes" id="UP000005090"/>
    </source>
</evidence>
<gene>
    <name evidence="2" type="ORF">Metal_3219</name>
</gene>
<dbReference type="RefSeq" id="WP_005373809.1">
    <property type="nucleotide sequence ID" value="NZ_CM001475.1"/>
</dbReference>
<dbReference type="Proteomes" id="UP000005090">
    <property type="component" value="Chromosome"/>
</dbReference>
<keyword evidence="3" id="KW-1185">Reference proteome</keyword>
<dbReference type="HOGENOM" id="CLU_1501807_0_0_6"/>
<protein>
    <submittedName>
        <fullName evidence="2">Uncharacterized protein</fullName>
    </submittedName>
</protein>
<sequence>MKSLRFMVLPILLLSFSFSAGAVNLTGTWTGRFRCSGFDGINFSFVQPNRSQPPQSLRISQPPDGSRLSVQWLDGEELAATFTGFTIDSITRPTTRGHAAIADCATKADITSGVSEITDLNAVVNPNRGTGSLTGLSIYTDQTDDPNNPNDRPEVTRCRWIFRLADTADPGIPASCPPL</sequence>
<dbReference type="AlphaFoldDB" id="H8GPE4"/>
<accession>H8GPE4</accession>
<feature type="signal peptide" evidence="1">
    <location>
        <begin position="1"/>
        <end position="22"/>
    </location>
</feature>
<keyword evidence="1" id="KW-0732">Signal</keyword>
<dbReference type="EMBL" id="CM001475">
    <property type="protein sequence ID" value="EIC30890.1"/>
    <property type="molecule type" value="Genomic_DNA"/>
</dbReference>
<evidence type="ECO:0000256" key="1">
    <source>
        <dbReference type="SAM" id="SignalP"/>
    </source>
</evidence>